<protein>
    <recommendedName>
        <fullName evidence="2">Pre-mRNA-splicing factor CWC26</fullName>
    </recommendedName>
</protein>
<feature type="compositionally biased region" description="Basic residues" evidence="3">
    <location>
        <begin position="19"/>
        <end position="29"/>
    </location>
</feature>
<comment type="similarity">
    <text evidence="1">Belongs to the CWC26 family.</text>
</comment>
<dbReference type="AlphaFoldDB" id="A0A0A8LDI4"/>
<dbReference type="InterPro" id="IPR018609">
    <property type="entry name" value="Bud13"/>
</dbReference>
<dbReference type="PANTHER" id="PTHR31809">
    <property type="entry name" value="BUD13 HOMOLOG"/>
    <property type="match status" value="1"/>
</dbReference>
<reference evidence="4 5" key="1">
    <citation type="submission" date="2014-03" db="EMBL/GenBank/DDBJ databases">
        <title>The genome of Kluyveromyces dobzhanskii.</title>
        <authorList>
            <person name="Nystedt B."/>
            <person name="Astrom S."/>
        </authorList>
    </citation>
    <scope>NUCLEOTIDE SEQUENCE [LARGE SCALE GENOMIC DNA]</scope>
    <source>
        <strain evidence="4 5">CBS 2104</strain>
    </source>
</reference>
<evidence type="ECO:0000313" key="5">
    <source>
        <dbReference type="Proteomes" id="UP000031516"/>
    </source>
</evidence>
<gene>
    <name evidence="4" type="ORF">KLDO_g4586</name>
</gene>
<organism evidence="4 5">
    <name type="scientific">Kluyveromyces dobzhanskii CBS 2104</name>
    <dbReference type="NCBI Taxonomy" id="1427455"/>
    <lineage>
        <taxon>Eukaryota</taxon>
        <taxon>Fungi</taxon>
        <taxon>Dikarya</taxon>
        <taxon>Ascomycota</taxon>
        <taxon>Saccharomycotina</taxon>
        <taxon>Saccharomycetes</taxon>
        <taxon>Saccharomycetales</taxon>
        <taxon>Saccharomycetaceae</taxon>
        <taxon>Kluyveromyces</taxon>
    </lineage>
</organism>
<dbReference type="GO" id="GO:0003723">
    <property type="term" value="F:RNA binding"/>
    <property type="evidence" value="ECO:0007669"/>
    <property type="project" value="TreeGrafter"/>
</dbReference>
<comment type="caution">
    <text evidence="4">The sequence shown here is derived from an EMBL/GenBank/DDBJ whole genome shotgun (WGS) entry which is preliminary data.</text>
</comment>
<dbReference type="GO" id="GO:0070274">
    <property type="term" value="C:RES complex"/>
    <property type="evidence" value="ECO:0007669"/>
    <property type="project" value="TreeGrafter"/>
</dbReference>
<accession>A0A0A8LDI4</accession>
<keyword evidence="5" id="KW-1185">Reference proteome</keyword>
<dbReference type="InterPro" id="IPR051112">
    <property type="entry name" value="CWC26_splicing_factor"/>
</dbReference>
<evidence type="ECO:0000256" key="1">
    <source>
        <dbReference type="ARBA" id="ARBA00011069"/>
    </source>
</evidence>
<dbReference type="OrthoDB" id="6022at2759"/>
<dbReference type="Proteomes" id="UP000031516">
    <property type="component" value="Unassembled WGS sequence"/>
</dbReference>
<sequence length="268" mass="30724">MSLKDFLAQSYGSKQTKEKTKKPKKSQTHKKSDELNQPTCRSIDIVDKTTVIPENTRKATNANQTGKTLWKNLETATVKPIHDAELNVKDNNKERMSSGAFAGLQTAEEMEQQMMEKEQLSLQQSTLLESNQDTVYRDQKGKVIQGYEEELKLQEEADLASKAQKEEELRKRNMGEVQLLKLGHKTDKNALLSSEDPMAKRNTLRGPKISLLGRILYDKNYPENRFGIAPGYRWDGVDRSNGFESKWFAKSHEVAEQNIRDQVENRDF</sequence>
<dbReference type="PANTHER" id="PTHR31809:SF0">
    <property type="entry name" value="BUD13 HOMOLOG"/>
    <property type="match status" value="1"/>
</dbReference>
<evidence type="ECO:0000256" key="3">
    <source>
        <dbReference type="SAM" id="MobiDB-lite"/>
    </source>
</evidence>
<evidence type="ECO:0000256" key="2">
    <source>
        <dbReference type="ARBA" id="ARBA00020644"/>
    </source>
</evidence>
<dbReference type="Pfam" id="PF09736">
    <property type="entry name" value="Bud13"/>
    <property type="match status" value="1"/>
</dbReference>
<dbReference type="EMBL" id="CCBQ010000047">
    <property type="protein sequence ID" value="CDO96381.1"/>
    <property type="molecule type" value="Genomic_DNA"/>
</dbReference>
<feature type="region of interest" description="Disordered" evidence="3">
    <location>
        <begin position="1"/>
        <end position="41"/>
    </location>
</feature>
<dbReference type="GO" id="GO:0005684">
    <property type="term" value="C:U2-type spliceosomal complex"/>
    <property type="evidence" value="ECO:0007669"/>
    <property type="project" value="TreeGrafter"/>
</dbReference>
<proteinExistence type="inferred from homology"/>
<evidence type="ECO:0000313" key="4">
    <source>
        <dbReference type="EMBL" id="CDO96381.1"/>
    </source>
</evidence>
<name>A0A0A8LDI4_9SACH</name>
<dbReference type="GO" id="GO:0000398">
    <property type="term" value="P:mRNA splicing, via spliceosome"/>
    <property type="evidence" value="ECO:0007669"/>
    <property type="project" value="TreeGrafter"/>
</dbReference>